<name>X0SRL2_9ZZZZ</name>
<gene>
    <name evidence="1" type="ORF">S01H1_01227</name>
</gene>
<proteinExistence type="predicted"/>
<reference evidence="1" key="1">
    <citation type="journal article" date="2014" name="Front. Microbiol.">
        <title>High frequency of phylogenetically diverse reductive dehalogenase-homologous genes in deep subseafloor sedimentary metagenomes.</title>
        <authorList>
            <person name="Kawai M."/>
            <person name="Futagami T."/>
            <person name="Toyoda A."/>
            <person name="Takaki Y."/>
            <person name="Nishi S."/>
            <person name="Hori S."/>
            <person name="Arai W."/>
            <person name="Tsubouchi T."/>
            <person name="Morono Y."/>
            <person name="Uchiyama I."/>
            <person name="Ito T."/>
            <person name="Fujiyama A."/>
            <person name="Inagaki F."/>
            <person name="Takami H."/>
        </authorList>
    </citation>
    <scope>NUCLEOTIDE SEQUENCE</scope>
    <source>
        <strain evidence="1">Expedition CK06-06</strain>
    </source>
</reference>
<organism evidence="1">
    <name type="scientific">marine sediment metagenome</name>
    <dbReference type="NCBI Taxonomy" id="412755"/>
    <lineage>
        <taxon>unclassified sequences</taxon>
        <taxon>metagenomes</taxon>
        <taxon>ecological metagenomes</taxon>
    </lineage>
</organism>
<accession>X0SRL2</accession>
<comment type="caution">
    <text evidence="1">The sequence shown here is derived from an EMBL/GenBank/DDBJ whole genome shotgun (WGS) entry which is preliminary data.</text>
</comment>
<dbReference type="AlphaFoldDB" id="X0SRL2"/>
<evidence type="ECO:0000313" key="1">
    <source>
        <dbReference type="EMBL" id="GAF78512.1"/>
    </source>
</evidence>
<sequence>MVSQKVGFGEPARRLAGGSVISTTGRNLVFSACYIGKISRFPRNDMLLRLFTGSSTLADYTINISAKAVPVI</sequence>
<dbReference type="EMBL" id="BARS01000516">
    <property type="protein sequence ID" value="GAF78512.1"/>
    <property type="molecule type" value="Genomic_DNA"/>
</dbReference>
<protein>
    <submittedName>
        <fullName evidence="1">Uncharacterized protein</fullName>
    </submittedName>
</protein>